<evidence type="ECO:0000256" key="1">
    <source>
        <dbReference type="ARBA" id="ARBA00004651"/>
    </source>
</evidence>
<keyword evidence="4 7" id="KW-0812">Transmembrane</keyword>
<dbReference type="InterPro" id="IPR007353">
    <property type="entry name" value="DUF421"/>
</dbReference>
<reference evidence="9 10" key="1">
    <citation type="submission" date="2017-02" db="EMBL/GenBank/DDBJ databases">
        <authorList>
            <person name="Peterson S.W."/>
        </authorList>
    </citation>
    <scope>NUCLEOTIDE SEQUENCE [LARGE SCALE GENOMIC DNA]</scope>
    <source>
        <strain evidence="9 10">DSM 22335</strain>
    </source>
</reference>
<dbReference type="PANTHER" id="PTHR34582">
    <property type="entry name" value="UPF0702 TRANSMEMBRANE PROTEIN YCAP"/>
    <property type="match status" value="1"/>
</dbReference>
<keyword evidence="6 7" id="KW-0472">Membrane</keyword>
<dbReference type="GO" id="GO:0005886">
    <property type="term" value="C:plasma membrane"/>
    <property type="evidence" value="ECO:0007669"/>
    <property type="project" value="UniProtKB-SubCell"/>
</dbReference>
<evidence type="ECO:0000313" key="10">
    <source>
        <dbReference type="Proteomes" id="UP000190888"/>
    </source>
</evidence>
<keyword evidence="3" id="KW-1003">Cell membrane</keyword>
<evidence type="ECO:0000256" key="5">
    <source>
        <dbReference type="ARBA" id="ARBA00022989"/>
    </source>
</evidence>
<dbReference type="STRING" id="413434.SAMN04488132_11051"/>
<dbReference type="PANTHER" id="PTHR34582:SF6">
    <property type="entry name" value="UPF0702 TRANSMEMBRANE PROTEIN YCAP"/>
    <property type="match status" value="1"/>
</dbReference>
<dbReference type="EMBL" id="FUWH01000010">
    <property type="protein sequence ID" value="SKA09694.1"/>
    <property type="molecule type" value="Genomic_DNA"/>
</dbReference>
<sequence length="164" mass="18113">METILFLFGEGKDLNTLQMGCRAAVSFFVALLLIRMAGQRTFGKGSAFDNVVIIMLGAILSRAVVGVSPVLPVVTACLIITLIHRLLAWLSMYSEWIGAIVKGKAYCLYKNGRRQKGNMKKQLISPKDMLESVRLQTGKDSLDEVDAIHLERNGQISVITKKTQ</sequence>
<feature type="domain" description="YetF C-terminal" evidence="8">
    <location>
        <begin position="94"/>
        <end position="163"/>
    </location>
</feature>
<dbReference type="Gene3D" id="3.30.240.20">
    <property type="entry name" value="bsu07140 like domains"/>
    <property type="match status" value="1"/>
</dbReference>
<feature type="transmembrane region" description="Helical" evidence="7">
    <location>
        <begin position="70"/>
        <end position="90"/>
    </location>
</feature>
<gene>
    <name evidence="9" type="ORF">SAMN04488132_11051</name>
</gene>
<accession>A0A1T4R125</accession>
<evidence type="ECO:0000313" key="9">
    <source>
        <dbReference type="EMBL" id="SKA09694.1"/>
    </source>
</evidence>
<comment type="similarity">
    <text evidence="2">Belongs to the UPF0702 family.</text>
</comment>
<dbReference type="Proteomes" id="UP000190888">
    <property type="component" value="Unassembled WGS sequence"/>
</dbReference>
<dbReference type="Pfam" id="PF04239">
    <property type="entry name" value="DUF421"/>
    <property type="match status" value="1"/>
</dbReference>
<organism evidence="9 10">
    <name type="scientific">Sediminibacterium ginsengisoli</name>
    <dbReference type="NCBI Taxonomy" id="413434"/>
    <lineage>
        <taxon>Bacteria</taxon>
        <taxon>Pseudomonadati</taxon>
        <taxon>Bacteroidota</taxon>
        <taxon>Chitinophagia</taxon>
        <taxon>Chitinophagales</taxon>
        <taxon>Chitinophagaceae</taxon>
        <taxon>Sediminibacterium</taxon>
    </lineage>
</organism>
<keyword evidence="10" id="KW-1185">Reference proteome</keyword>
<dbReference type="InterPro" id="IPR023090">
    <property type="entry name" value="UPF0702_alpha/beta_dom_sf"/>
</dbReference>
<evidence type="ECO:0000256" key="4">
    <source>
        <dbReference type="ARBA" id="ARBA00022692"/>
    </source>
</evidence>
<proteinExistence type="inferred from homology"/>
<evidence type="ECO:0000259" key="8">
    <source>
        <dbReference type="Pfam" id="PF04239"/>
    </source>
</evidence>
<dbReference type="OrthoDB" id="9793799at2"/>
<comment type="subcellular location">
    <subcellularLocation>
        <location evidence="1">Cell membrane</location>
        <topology evidence="1">Multi-pass membrane protein</topology>
    </subcellularLocation>
</comment>
<evidence type="ECO:0000256" key="6">
    <source>
        <dbReference type="ARBA" id="ARBA00023136"/>
    </source>
</evidence>
<keyword evidence="5 7" id="KW-1133">Transmembrane helix</keyword>
<evidence type="ECO:0000256" key="7">
    <source>
        <dbReference type="SAM" id="Phobius"/>
    </source>
</evidence>
<feature type="transmembrane region" description="Helical" evidence="7">
    <location>
        <begin position="46"/>
        <end position="64"/>
    </location>
</feature>
<name>A0A1T4R125_9BACT</name>
<dbReference type="AlphaFoldDB" id="A0A1T4R125"/>
<evidence type="ECO:0000256" key="2">
    <source>
        <dbReference type="ARBA" id="ARBA00006448"/>
    </source>
</evidence>
<feature type="transmembrane region" description="Helical" evidence="7">
    <location>
        <begin position="16"/>
        <end position="34"/>
    </location>
</feature>
<dbReference type="RefSeq" id="WP_078832301.1">
    <property type="nucleotide sequence ID" value="NZ_FUWH01000010.1"/>
</dbReference>
<evidence type="ECO:0000256" key="3">
    <source>
        <dbReference type="ARBA" id="ARBA00022475"/>
    </source>
</evidence>
<protein>
    <recommendedName>
        <fullName evidence="8">YetF C-terminal domain-containing protein</fullName>
    </recommendedName>
</protein>